<dbReference type="GO" id="GO:0003700">
    <property type="term" value="F:DNA-binding transcription factor activity"/>
    <property type="evidence" value="ECO:0007669"/>
    <property type="project" value="InterPro"/>
</dbReference>
<dbReference type="RefSeq" id="WP_071611968.1">
    <property type="nucleotide sequence ID" value="NZ_CP015756.1"/>
</dbReference>
<keyword evidence="8" id="KW-1185">Reference proteome</keyword>
<evidence type="ECO:0000259" key="6">
    <source>
        <dbReference type="PROSITE" id="PS50949"/>
    </source>
</evidence>
<dbReference type="InterPro" id="IPR015421">
    <property type="entry name" value="PyrdxlP-dep_Trfase_major"/>
</dbReference>
<dbReference type="CDD" id="cd07377">
    <property type="entry name" value="WHTH_GntR"/>
    <property type="match status" value="1"/>
</dbReference>
<dbReference type="Pfam" id="PF00155">
    <property type="entry name" value="Aminotran_1_2"/>
    <property type="match status" value="1"/>
</dbReference>
<evidence type="ECO:0000256" key="3">
    <source>
        <dbReference type="ARBA" id="ARBA00023015"/>
    </source>
</evidence>
<dbReference type="STRING" id="1552.A7L45_06145"/>
<dbReference type="EMBL" id="CP015756">
    <property type="protein sequence ID" value="APC39675.1"/>
    <property type="molecule type" value="Genomic_DNA"/>
</dbReference>
<dbReference type="GO" id="GO:0003677">
    <property type="term" value="F:DNA binding"/>
    <property type="evidence" value="ECO:0007669"/>
    <property type="project" value="UniProtKB-KW"/>
</dbReference>
<keyword evidence="3" id="KW-0805">Transcription regulation</keyword>
<evidence type="ECO:0000256" key="2">
    <source>
        <dbReference type="ARBA" id="ARBA00022898"/>
    </source>
</evidence>
<evidence type="ECO:0000256" key="4">
    <source>
        <dbReference type="ARBA" id="ARBA00023125"/>
    </source>
</evidence>
<evidence type="ECO:0000313" key="7">
    <source>
        <dbReference type="EMBL" id="APC39675.1"/>
    </source>
</evidence>
<dbReference type="GO" id="GO:0030170">
    <property type="term" value="F:pyridoxal phosphate binding"/>
    <property type="evidence" value="ECO:0007669"/>
    <property type="project" value="InterPro"/>
</dbReference>
<gene>
    <name evidence="7" type="ORF">A7L45_06145</name>
</gene>
<comment type="similarity">
    <text evidence="1">In the C-terminal section; belongs to the class-I pyridoxal-phosphate-dependent aminotransferase family.</text>
</comment>
<evidence type="ECO:0000313" key="8">
    <source>
        <dbReference type="Proteomes" id="UP000182569"/>
    </source>
</evidence>
<dbReference type="Gene3D" id="3.40.640.10">
    <property type="entry name" value="Type I PLP-dependent aspartate aminotransferase-like (Major domain)"/>
    <property type="match status" value="1"/>
</dbReference>
<dbReference type="AlphaFoldDB" id="A0A1J0GEF8"/>
<accession>A0A1J0GEF8</accession>
<dbReference type="PROSITE" id="PS50949">
    <property type="entry name" value="HTH_GNTR"/>
    <property type="match status" value="1"/>
</dbReference>
<keyword evidence="4" id="KW-0238">DNA-binding</keyword>
<dbReference type="InterPro" id="IPR036388">
    <property type="entry name" value="WH-like_DNA-bd_sf"/>
</dbReference>
<dbReference type="PANTHER" id="PTHR46577">
    <property type="entry name" value="HTH-TYPE TRANSCRIPTIONAL REGULATORY PROTEIN GABR"/>
    <property type="match status" value="1"/>
</dbReference>
<dbReference type="KEGG" id="ceu:A7L45_06145"/>
<protein>
    <submittedName>
        <fullName evidence="7">GntR family transcriptional regulator</fullName>
    </submittedName>
</protein>
<dbReference type="InterPro" id="IPR051446">
    <property type="entry name" value="HTH_trans_reg/aminotransferase"/>
</dbReference>
<dbReference type="InterPro" id="IPR004839">
    <property type="entry name" value="Aminotransferase_I/II_large"/>
</dbReference>
<keyword evidence="2" id="KW-0663">Pyridoxal phosphate</keyword>
<name>A0A1J0GEF8_9CLOT</name>
<dbReference type="Gene3D" id="1.10.10.10">
    <property type="entry name" value="Winged helix-like DNA-binding domain superfamily/Winged helix DNA-binding domain"/>
    <property type="match status" value="1"/>
</dbReference>
<organism evidence="7 8">
    <name type="scientific">Clostridium estertheticum subsp. estertheticum</name>
    <dbReference type="NCBI Taxonomy" id="1552"/>
    <lineage>
        <taxon>Bacteria</taxon>
        <taxon>Bacillati</taxon>
        <taxon>Bacillota</taxon>
        <taxon>Clostridia</taxon>
        <taxon>Eubacteriales</taxon>
        <taxon>Clostridiaceae</taxon>
        <taxon>Clostridium</taxon>
    </lineage>
</organism>
<dbReference type="InterPro" id="IPR015424">
    <property type="entry name" value="PyrdxlP-dep_Trfase"/>
</dbReference>
<dbReference type="SUPFAM" id="SSF53383">
    <property type="entry name" value="PLP-dependent transferases"/>
    <property type="match status" value="1"/>
</dbReference>
<dbReference type="Proteomes" id="UP000182569">
    <property type="component" value="Chromosome"/>
</dbReference>
<dbReference type="OrthoDB" id="163333at2"/>
<sequence>MLKYEKIIDYIHNGISAGNFTYKKKLPSIRTISQLFNCSIGTVLKAYDKLEKDNIVYPSPKSGYYLLEDFHNTNSTNNTIIDFSSGVPDIESFPYKDFQHCLNKSIDLYKETLFTYSNPRGLNSLTHVLSKHFQQYQVFTSSDNIVITSSSQQALTLLSIMPFPNGKSNILVEQPTYYGIIKILELNNVSVLGIERGLNGIDLYELENTFKYGNIKFFYTVPRFHNPTGTSYSKEEKESIVAMAQKYNVYIVEDDIVSDLDINKKNDPMFTYDTTEKVIYLKSYSKILMPGLRVAALILPSLLISTFLNYKKWTDMNSPILSQGALEIYLKSGLFDIHRNKMSTLYCDRMTYLKNTISLLQQSKIKWNIPKSGYFSCIYVDDSLQYDKIISSLLNNNIKMLDTNLCFLEQNRNDHYFRISISNVNEEKIKKGIPIVIDTIQKYMI</sequence>
<dbReference type="PANTHER" id="PTHR46577:SF1">
    <property type="entry name" value="HTH-TYPE TRANSCRIPTIONAL REGULATORY PROTEIN GABR"/>
    <property type="match status" value="1"/>
</dbReference>
<keyword evidence="5" id="KW-0804">Transcription</keyword>
<evidence type="ECO:0000256" key="1">
    <source>
        <dbReference type="ARBA" id="ARBA00005384"/>
    </source>
</evidence>
<dbReference type="SUPFAM" id="SSF46785">
    <property type="entry name" value="Winged helix' DNA-binding domain"/>
    <property type="match status" value="1"/>
</dbReference>
<evidence type="ECO:0000256" key="5">
    <source>
        <dbReference type="ARBA" id="ARBA00023163"/>
    </source>
</evidence>
<reference evidence="8" key="1">
    <citation type="journal article" date="2016" name="Front. Microbiol.">
        <title>Complete Genome Sequence of Clostridium estertheticum DSM 8809, a Microbe Identified in Spoiled Vacuum Packed Beef.</title>
        <authorList>
            <person name="Yu Z."/>
            <person name="Gunn L."/>
            <person name="Brennan E."/>
            <person name="Reid R."/>
            <person name="Wall P.G."/>
            <person name="Gaora O.P."/>
            <person name="Hurley D."/>
            <person name="Bolton D."/>
            <person name="Fanning S."/>
        </authorList>
    </citation>
    <scope>NUCLEOTIDE SEQUENCE [LARGE SCALE GENOMIC DNA]</scope>
    <source>
        <strain evidence="8">DSM 8809</strain>
    </source>
</reference>
<dbReference type="InterPro" id="IPR000524">
    <property type="entry name" value="Tscrpt_reg_HTH_GntR"/>
</dbReference>
<dbReference type="SMART" id="SM00345">
    <property type="entry name" value="HTH_GNTR"/>
    <property type="match status" value="1"/>
</dbReference>
<proteinExistence type="inferred from homology"/>
<dbReference type="Pfam" id="PF00392">
    <property type="entry name" value="GntR"/>
    <property type="match status" value="1"/>
</dbReference>
<dbReference type="InterPro" id="IPR036390">
    <property type="entry name" value="WH_DNA-bd_sf"/>
</dbReference>
<feature type="domain" description="HTH gntR-type" evidence="6">
    <location>
        <begin position="1"/>
        <end position="69"/>
    </location>
</feature>
<dbReference type="CDD" id="cd00609">
    <property type="entry name" value="AAT_like"/>
    <property type="match status" value="1"/>
</dbReference>